<dbReference type="GO" id="GO:0046872">
    <property type="term" value="F:metal ion binding"/>
    <property type="evidence" value="ECO:0007669"/>
    <property type="project" value="UniProtKB-KW"/>
</dbReference>
<keyword evidence="7" id="KW-1185">Reference proteome</keyword>
<feature type="binding site" evidence="4">
    <location>
        <position position="153"/>
    </location>
    <ligand>
        <name>Mn(2+)</name>
        <dbReference type="ChEBI" id="CHEBI:29035"/>
        <label>1</label>
    </ligand>
</feature>
<feature type="binding site" evidence="4">
    <location>
        <position position="151"/>
    </location>
    <ligand>
        <name>Mn(2+)</name>
        <dbReference type="ChEBI" id="CHEBI:29035"/>
        <label>1</label>
    </ligand>
</feature>
<feature type="binding site" evidence="4">
    <location>
        <position position="127"/>
    </location>
    <ligand>
        <name>Mn(2+)</name>
        <dbReference type="ChEBI" id="CHEBI:29035"/>
        <label>1</label>
    </ligand>
</feature>
<evidence type="ECO:0000313" key="7">
    <source>
        <dbReference type="Proteomes" id="UP000281128"/>
    </source>
</evidence>
<dbReference type="PIRSF" id="PIRSF036979">
    <property type="entry name" value="Arginase"/>
    <property type="match status" value="1"/>
</dbReference>
<dbReference type="Pfam" id="PF00491">
    <property type="entry name" value="Arginase"/>
    <property type="match status" value="1"/>
</dbReference>
<organism evidence="6 7">
    <name type="scientific">Roseovarius spongiae</name>
    <dbReference type="NCBI Taxonomy" id="2320272"/>
    <lineage>
        <taxon>Bacteria</taxon>
        <taxon>Pseudomonadati</taxon>
        <taxon>Pseudomonadota</taxon>
        <taxon>Alphaproteobacteria</taxon>
        <taxon>Rhodobacterales</taxon>
        <taxon>Roseobacteraceae</taxon>
        <taxon>Roseovarius</taxon>
    </lineage>
</organism>
<sequence>MSDEALQPSSVKKIYGDVPPFMAATHVSDPATLDADVAVIGMPYDGIATFRGGATRRGPQEIRKFSLLFGGYNFDWDMDVFETLRLADVGDVDVVPGDNAESYARFERRLATMLERGATPFSLGGDHGITYPAVRAVTTHHGGPMGLIVFDTHLDLSEALNGDRLTRASPLLRICELEHVDPTRVVVIGARGPRNLPEWTPLYREMGITVFAMEQVERDGVEAVAEKARAIATRDGAQLYISVDIDSIDPAYAPATNSPEPGGLTSREIIRGLRVAGRDGFAGFDVVEVSPDFDDRSGSTSVLAARITAEALACLAASRSGRKDAWRNAHEARTP</sequence>
<evidence type="ECO:0000313" key="6">
    <source>
        <dbReference type="EMBL" id="RKF16749.1"/>
    </source>
</evidence>
<evidence type="ECO:0000256" key="2">
    <source>
        <dbReference type="ARBA" id="ARBA00022723"/>
    </source>
</evidence>
<protein>
    <submittedName>
        <fullName evidence="6">Agmatinase</fullName>
        <ecNumber evidence="6">3.5.3.11</ecNumber>
    </submittedName>
</protein>
<dbReference type="GO" id="GO:0008783">
    <property type="term" value="F:agmatinase activity"/>
    <property type="evidence" value="ECO:0007669"/>
    <property type="project" value="UniProtKB-EC"/>
</dbReference>
<comment type="cofactor">
    <cofactor evidence="4">
        <name>Mn(2+)</name>
        <dbReference type="ChEBI" id="CHEBI:29035"/>
    </cofactor>
    <text evidence="4">Binds 2 manganese ions per subunit.</text>
</comment>
<name>A0A3A8AYZ0_9RHOB</name>
<evidence type="ECO:0000256" key="5">
    <source>
        <dbReference type="RuleBase" id="RU003684"/>
    </source>
</evidence>
<keyword evidence="4" id="KW-0464">Manganese</keyword>
<comment type="caution">
    <text evidence="6">The sequence shown here is derived from an EMBL/GenBank/DDBJ whole genome shotgun (WGS) entry which is preliminary data.</text>
</comment>
<dbReference type="InterPro" id="IPR020855">
    <property type="entry name" value="Ureohydrolase_Mn_BS"/>
</dbReference>
<reference evidence="6 7" key="1">
    <citation type="submission" date="2018-09" db="EMBL/GenBank/DDBJ databases">
        <title>Roseovarius spongiae sp. nov., isolated from a marine sponge.</title>
        <authorList>
            <person name="Zhuang L."/>
            <person name="Luo L."/>
        </authorList>
    </citation>
    <scope>NUCLEOTIDE SEQUENCE [LARGE SCALE GENOMIC DNA]</scope>
    <source>
        <strain evidence="6 7">HN-E21</strain>
    </source>
</reference>
<dbReference type="PANTHER" id="PTHR11358">
    <property type="entry name" value="ARGINASE/AGMATINASE"/>
    <property type="match status" value="1"/>
</dbReference>
<dbReference type="PROSITE" id="PS51409">
    <property type="entry name" value="ARGINASE_2"/>
    <property type="match status" value="1"/>
</dbReference>
<dbReference type="GO" id="GO:0033389">
    <property type="term" value="P:putrescine biosynthetic process from arginine, via agmatine"/>
    <property type="evidence" value="ECO:0007669"/>
    <property type="project" value="TreeGrafter"/>
</dbReference>
<dbReference type="SUPFAM" id="SSF52768">
    <property type="entry name" value="Arginase/deacetylase"/>
    <property type="match status" value="1"/>
</dbReference>
<comment type="similarity">
    <text evidence="1">Belongs to the arginase family. Agmatinase subfamily.</text>
</comment>
<gene>
    <name evidence="6" type="primary">speB</name>
    <name evidence="6" type="ORF">D6850_04210</name>
</gene>
<keyword evidence="3 5" id="KW-0378">Hydrolase</keyword>
<dbReference type="Proteomes" id="UP000281128">
    <property type="component" value="Unassembled WGS sequence"/>
</dbReference>
<dbReference type="AlphaFoldDB" id="A0A3A8AYZ0"/>
<evidence type="ECO:0000256" key="4">
    <source>
        <dbReference type="PIRSR" id="PIRSR036979-1"/>
    </source>
</evidence>
<dbReference type="InterPro" id="IPR006035">
    <property type="entry name" value="Ureohydrolase"/>
</dbReference>
<dbReference type="NCBIfam" id="TIGR01230">
    <property type="entry name" value="agmatinase"/>
    <property type="match status" value="1"/>
</dbReference>
<dbReference type="OrthoDB" id="9788689at2"/>
<feature type="binding site" evidence="4">
    <location>
        <position position="246"/>
    </location>
    <ligand>
        <name>Mn(2+)</name>
        <dbReference type="ChEBI" id="CHEBI:29035"/>
        <label>1</label>
    </ligand>
</feature>
<feature type="binding site" evidence="4">
    <location>
        <position position="155"/>
    </location>
    <ligand>
        <name>Mn(2+)</name>
        <dbReference type="ChEBI" id="CHEBI:29035"/>
        <label>1</label>
    </ligand>
</feature>
<dbReference type="InterPro" id="IPR023696">
    <property type="entry name" value="Ureohydrolase_dom_sf"/>
</dbReference>
<feature type="binding site" evidence="4">
    <location>
        <position position="244"/>
    </location>
    <ligand>
        <name>Mn(2+)</name>
        <dbReference type="ChEBI" id="CHEBI:29035"/>
        <label>1</label>
    </ligand>
</feature>
<dbReference type="PRINTS" id="PR00116">
    <property type="entry name" value="ARGINASE"/>
</dbReference>
<dbReference type="EMBL" id="RAPE01000001">
    <property type="protein sequence ID" value="RKF16749.1"/>
    <property type="molecule type" value="Genomic_DNA"/>
</dbReference>
<evidence type="ECO:0000256" key="1">
    <source>
        <dbReference type="ARBA" id="ARBA00009227"/>
    </source>
</evidence>
<dbReference type="CDD" id="cd09990">
    <property type="entry name" value="Agmatinase-like"/>
    <property type="match status" value="1"/>
</dbReference>
<keyword evidence="2 4" id="KW-0479">Metal-binding</keyword>
<proteinExistence type="inferred from homology"/>
<dbReference type="Gene3D" id="3.40.800.10">
    <property type="entry name" value="Ureohydrolase domain"/>
    <property type="match status" value="1"/>
</dbReference>
<accession>A0A3A8AYZ0</accession>
<dbReference type="EC" id="3.5.3.11" evidence="6"/>
<dbReference type="PROSITE" id="PS01053">
    <property type="entry name" value="ARGINASE_1"/>
    <property type="match status" value="1"/>
</dbReference>
<dbReference type="RefSeq" id="WP_121164057.1">
    <property type="nucleotide sequence ID" value="NZ_RAPE01000001.1"/>
</dbReference>
<dbReference type="PANTHER" id="PTHR11358:SF26">
    <property type="entry name" value="GUANIDINO ACID HYDROLASE, MITOCHONDRIAL"/>
    <property type="match status" value="1"/>
</dbReference>
<evidence type="ECO:0000256" key="3">
    <source>
        <dbReference type="ARBA" id="ARBA00022801"/>
    </source>
</evidence>
<dbReference type="InterPro" id="IPR005925">
    <property type="entry name" value="Agmatinase-rel"/>
</dbReference>